<keyword evidence="3" id="KW-1185">Reference proteome</keyword>
<dbReference type="InterPro" id="IPR019188">
    <property type="entry name" value="SNAPC1"/>
</dbReference>
<dbReference type="Pfam" id="PF09808">
    <property type="entry name" value="SNAPC1"/>
    <property type="match status" value="2"/>
</dbReference>
<reference evidence="2 3" key="1">
    <citation type="submission" date="2016-03" db="EMBL/GenBank/DDBJ databases">
        <title>Trachymyrmex septentrionalis WGS genome.</title>
        <authorList>
            <person name="Nygaard S."/>
            <person name="Hu H."/>
            <person name="Boomsma J."/>
            <person name="Zhang G."/>
        </authorList>
    </citation>
    <scope>NUCLEOTIDE SEQUENCE [LARGE SCALE GENOMIC DNA]</scope>
    <source>
        <strain evidence="2">Tsep2-gDNA-1</strain>
        <tissue evidence="2">Whole body</tissue>
    </source>
</reference>
<sequence length="283" mass="32903">MEAFRTDCQTLITRFELSYNTHFQNFCEIWKEMQFGLVFAYVLSVKYVSENQFTQISILKIFQIYRYHPSEAALTTFCEDALCIIKQFLVNASSLKERIGTLYLTYGVYYKMPVKQLKIRMTLSDWNCLMELHSQIKQEEYHDANYILCKMIVDRVFIHCISDREYGIERHFYQKQEQPKLDVNLMPGIKELAAPEKLLSTISKLSKIYEEKKRALYDAEGDSSLQLYDASIADNIVDDIRTVQSESRIFVKSSNVKNTSSSKPSTASATAALTETVQKDQKR</sequence>
<proteinExistence type="predicted"/>
<evidence type="ECO:0000313" key="2">
    <source>
        <dbReference type="EMBL" id="KYN44143.1"/>
    </source>
</evidence>
<gene>
    <name evidence="2" type="ORF">ALC56_01459</name>
</gene>
<dbReference type="STRING" id="34720.A0A195FUL4"/>
<dbReference type="Proteomes" id="UP000078541">
    <property type="component" value="Unassembled WGS sequence"/>
</dbReference>
<dbReference type="AlphaFoldDB" id="A0A195FUL4"/>
<name>A0A195FUL4_9HYME</name>
<dbReference type="GO" id="GO:0043565">
    <property type="term" value="F:sequence-specific DNA binding"/>
    <property type="evidence" value="ECO:0007669"/>
    <property type="project" value="TreeGrafter"/>
</dbReference>
<evidence type="ECO:0000256" key="1">
    <source>
        <dbReference type="SAM" id="MobiDB-lite"/>
    </source>
</evidence>
<dbReference type="PANTHER" id="PTHR15131:SF3">
    <property type="entry name" value="SNRNA-ACTIVATING PROTEIN COMPLEX SUBUNIT 1"/>
    <property type="match status" value="1"/>
</dbReference>
<dbReference type="PANTHER" id="PTHR15131">
    <property type="entry name" value="SMALL NUCLEAR RNA ACTIVATING COMPLEX, POLYPEPTIDE 1"/>
    <property type="match status" value="1"/>
</dbReference>
<dbReference type="EMBL" id="KQ981261">
    <property type="protein sequence ID" value="KYN44143.1"/>
    <property type="molecule type" value="Genomic_DNA"/>
</dbReference>
<dbReference type="GO" id="GO:0042795">
    <property type="term" value="P:snRNA transcription by RNA polymerase II"/>
    <property type="evidence" value="ECO:0007669"/>
    <property type="project" value="TreeGrafter"/>
</dbReference>
<organism evidence="2 3">
    <name type="scientific">Trachymyrmex septentrionalis</name>
    <dbReference type="NCBI Taxonomy" id="34720"/>
    <lineage>
        <taxon>Eukaryota</taxon>
        <taxon>Metazoa</taxon>
        <taxon>Ecdysozoa</taxon>
        <taxon>Arthropoda</taxon>
        <taxon>Hexapoda</taxon>
        <taxon>Insecta</taxon>
        <taxon>Pterygota</taxon>
        <taxon>Neoptera</taxon>
        <taxon>Endopterygota</taxon>
        <taxon>Hymenoptera</taxon>
        <taxon>Apocrita</taxon>
        <taxon>Aculeata</taxon>
        <taxon>Formicoidea</taxon>
        <taxon>Formicidae</taxon>
        <taxon>Myrmicinae</taxon>
        <taxon>Trachymyrmex</taxon>
    </lineage>
</organism>
<evidence type="ECO:0000313" key="3">
    <source>
        <dbReference type="Proteomes" id="UP000078541"/>
    </source>
</evidence>
<feature type="compositionally biased region" description="Low complexity" evidence="1">
    <location>
        <begin position="254"/>
        <end position="276"/>
    </location>
</feature>
<dbReference type="GO" id="GO:0019185">
    <property type="term" value="C:snRNA-activating protein complex"/>
    <property type="evidence" value="ECO:0007669"/>
    <property type="project" value="TreeGrafter"/>
</dbReference>
<dbReference type="GO" id="GO:0042796">
    <property type="term" value="P:snRNA transcription by RNA polymerase III"/>
    <property type="evidence" value="ECO:0007669"/>
    <property type="project" value="TreeGrafter"/>
</dbReference>
<feature type="region of interest" description="Disordered" evidence="1">
    <location>
        <begin position="254"/>
        <end position="283"/>
    </location>
</feature>
<accession>A0A195FUL4</accession>
<protein>
    <submittedName>
        <fullName evidence="2">snRNA-activating protein complex subunit 1</fullName>
    </submittedName>
</protein>